<dbReference type="GO" id="GO:0016020">
    <property type="term" value="C:membrane"/>
    <property type="evidence" value="ECO:0007669"/>
    <property type="project" value="InterPro"/>
</dbReference>
<dbReference type="InterPro" id="IPR038769">
    <property type="entry name" value="MTC4"/>
</dbReference>
<dbReference type="PANTHER" id="PTHR38426:SF1">
    <property type="entry name" value="MAINTENANCE OF TELOMERE CAPPING PROTEIN 4"/>
    <property type="match status" value="1"/>
</dbReference>
<evidence type="ECO:0000259" key="3">
    <source>
        <dbReference type="Pfam" id="PF02714"/>
    </source>
</evidence>
<feature type="compositionally biased region" description="Polar residues" evidence="1">
    <location>
        <begin position="61"/>
        <end position="72"/>
    </location>
</feature>
<feature type="compositionally biased region" description="Basic and acidic residues" evidence="1">
    <location>
        <begin position="114"/>
        <end position="131"/>
    </location>
</feature>
<evidence type="ECO:0000259" key="4">
    <source>
        <dbReference type="Pfam" id="PF12621"/>
    </source>
</evidence>
<dbReference type="EMBL" id="ML977557">
    <property type="protein sequence ID" value="KAF2007232.1"/>
    <property type="molecule type" value="Genomic_DNA"/>
</dbReference>
<feature type="domain" description="CSC1/OSCA1-like cytosolic" evidence="6">
    <location>
        <begin position="1334"/>
        <end position="1520"/>
    </location>
</feature>
<reference evidence="7" key="1">
    <citation type="journal article" date="2020" name="Stud. Mycol.">
        <title>101 Dothideomycetes genomes: a test case for predicting lifestyles and emergence of pathogens.</title>
        <authorList>
            <person name="Haridas S."/>
            <person name="Albert R."/>
            <person name="Binder M."/>
            <person name="Bloem J."/>
            <person name="Labutti K."/>
            <person name="Salamov A."/>
            <person name="Andreopoulos B."/>
            <person name="Baker S."/>
            <person name="Barry K."/>
            <person name="Bills G."/>
            <person name="Bluhm B."/>
            <person name="Cannon C."/>
            <person name="Castanera R."/>
            <person name="Culley D."/>
            <person name="Daum C."/>
            <person name="Ezra D."/>
            <person name="Gonzalez J."/>
            <person name="Henrissat B."/>
            <person name="Kuo A."/>
            <person name="Liang C."/>
            <person name="Lipzen A."/>
            <person name="Lutzoni F."/>
            <person name="Magnuson J."/>
            <person name="Mondo S."/>
            <person name="Nolan M."/>
            <person name="Ohm R."/>
            <person name="Pangilinan J."/>
            <person name="Park H.-J."/>
            <person name="Ramirez L."/>
            <person name="Alfaro M."/>
            <person name="Sun H."/>
            <person name="Tritt A."/>
            <person name="Yoshinaga Y."/>
            <person name="Zwiers L.-H."/>
            <person name="Turgeon B."/>
            <person name="Goodwin S."/>
            <person name="Spatafora J."/>
            <person name="Crous P."/>
            <person name="Grigoriev I."/>
        </authorList>
    </citation>
    <scope>NUCLEOTIDE SEQUENCE</scope>
    <source>
        <strain evidence="7">CBS 123094</strain>
    </source>
</reference>
<evidence type="ECO:0000313" key="8">
    <source>
        <dbReference type="Proteomes" id="UP000799779"/>
    </source>
</evidence>
<sequence length="2003" mass="222900">MSGPSSEGRLSVSSEPSATSSRTLNSTYSGTHGDNGEGSAAHRPNLPTPRHNGGGIHVSTDAGNRASQSTLASRRENEHDFARRRQRNRRSGGFLLDSAFPAGPRSRQAPQKATEGEHPTGQEALPRDGLRIPKTRNSMRESLTARVIPEPDQSEPDQSEPGPRPMIDPNQIVHMALNLSESRRRNISQLSMSSGSKRVGPSAQRDASLRDSTGGSLRQYLNEQRRASRNISPVGGRSSPSASRHVSVPMRSASMSYTGQPPSPATLARRDKARAFIELRVEYLRLLDVLPPLKPDSSAPGNFIISASNMPGSPHVHITRVASYAGHKHELGRAYNPLQCIRNRKTRARERKCLDHPPDEFSDPDQVRSWVDRVENESKVQAYRQQDGVVLPKYHEDHIGEVAPATPARPRMGWVFTSEELLADAHWLEQGDNKILIEDRHGHKLFPVQQPKPQDLLDPRSSKEYPDKRRKSWAESLPRLSGEILTGDESENGSDRGRKRRLLPAFRSESPRLKAHGWRKSRHHSKDADVSDSDSASSTKQIRVSMDADNGTGPLALRMKELIEQEARSKQSVSPDLPTPDTPDKWGVGKHEAPPSEPARNSVESTRLPNGSVETEPRTSLRLPLKSRRNNLSVDEPRSSFEDLDSTAPNTPLHPKRFHIGSDLSPPPSRDRSTSRKPKKGRFDIFRSDESTKSHKHDTDSAGTDRKQGSRVPSEEVPDSGGLGNAILGAPSAVKSLLTHRKNESVSSLPSPEILHGKETKEIKEPSSAVTRFFKGVKHESSKVGGLVFKKDRLVEDDKDSILSPHSAANSDIEEVSAMPAGWSRPNLVRSPTSSSATSKLDRYHLDLPSFRSTQQNNDDKGIVTDSKVSDNHNERQALVRADSRSARFEKLAPPRLNTRSISAVSQEAHRHRSSSPGRERLAKSLARAGGVGAGGFLPITSLAHPERRRSGSRPTLDGKRHWSITDENGNTLYRPLAVNAITQADIARVRALFLCSGVKAQEIDRRAHLKREEPPAFLLRAAQVANAELIPIPKKEEHVLAARILTQNLEGLTQAMHDSATEFRESTAKELSNMISSLKSRVESDLFPRLRSCGDEAVRITNEISGNAPLSVKQISDDIDKMIRMRRRRMRWVRRVGWMLKCFGSLMDGIFKPRGSSSLAAVVAAFLPTFLTAMLFVCVFAAIRHRYPKIYSPRTYLGTIPEKDRTPAQSRSYWDWIHSLRTIPDKFTLYHESLDSYLYLRFLRTIIFICVVGCCITWPILMPINATGGGRSGQLDKISIGNVKDKKHLYAHAVVAWVFFAFVMFTVARERLWLIGLRQAWNLSKPNAKRLSSRTVLFLCAPKGALDGQGIHRHFGDDAVRMWPATKAEKLESLVSARNSLVEQLESAEMALIQRANKKAREGKQKLSDQNGSRPTYDGLPDNLKKGLRPTHRSMTAPVGKQVDSIEVYRQQLLDKEAAIKTERESYQAPKSNGGAAVFVEFRTQAAAQKAFQQVSSSHVLALNPRYTGVLPKEVIWNNLTLPPARRISQESIAHALVIATIIFWSIPVSLVGALSNVTYLAENYKWLAFLNKLPDSVLGLLTGLVPPMLLSLLSKWVPNIFRYIFKSFGEPTNTSAELKVLKWFFVFQVLQVFLINTLSSGASALVSQIGTDPTSIPNLLAERLPRASNSYLTYFIVQGLTSSSDNLLNYSDLLSYLFFDTFFDKTPREKYNSHTSLKGIAWGKVFPKYTNFVIIALAYSCIAPLVMGFAAIGLILLYLSYRYMLLFTVQPKIDTKGHCYTLALQQILTGIYLAELCLIGLFSIRKATGPSVMMGILFVVTVLYNITMNRYLAPLEQFLPSDLVTSESGDVDGNEQTPLLASAEEGGADQHTGSHIHRIGAQAHLPSRVVDPIATFFEPHIYASHKAMLAWLKEGDFDDEVPEYEEEKLEKVYANPAFTSQTPVVWLARDGMGVSVKEVQENEKVGLRCEDRGAWVDEKGRVRWSVEDFGEVPVFREGIKW</sequence>
<feature type="transmembrane region" description="Helical" evidence="2">
    <location>
        <begin position="1243"/>
        <end position="1262"/>
    </location>
</feature>
<feature type="compositionally biased region" description="Basic and acidic residues" evidence="1">
    <location>
        <begin position="558"/>
        <end position="569"/>
    </location>
</feature>
<dbReference type="Pfam" id="PF14703">
    <property type="entry name" value="PHM7_cyt"/>
    <property type="match status" value="1"/>
</dbReference>
<dbReference type="Pfam" id="PF13967">
    <property type="entry name" value="RSN1_TM"/>
    <property type="match status" value="1"/>
</dbReference>
<feature type="compositionally biased region" description="Polar residues" evidence="1">
    <location>
        <begin position="602"/>
        <end position="613"/>
    </location>
</feature>
<name>A0A6A5WZU0_9PLEO</name>
<feature type="region of interest" description="Disordered" evidence="1">
    <location>
        <begin position="1"/>
        <end position="169"/>
    </location>
</feature>
<evidence type="ECO:0000259" key="5">
    <source>
        <dbReference type="Pfam" id="PF13967"/>
    </source>
</evidence>
<gene>
    <name evidence="7" type="ORF">P154DRAFT_420033</name>
</gene>
<feature type="compositionally biased region" description="Basic and acidic residues" evidence="1">
    <location>
        <begin position="858"/>
        <end position="893"/>
    </location>
</feature>
<dbReference type="InterPro" id="IPR027815">
    <property type="entry name" value="CSC1/OSCA1-like_cyt"/>
</dbReference>
<evidence type="ECO:0000256" key="1">
    <source>
        <dbReference type="SAM" id="MobiDB-lite"/>
    </source>
</evidence>
<feature type="region of interest" description="Disordered" evidence="1">
    <location>
        <begin position="190"/>
        <end position="267"/>
    </location>
</feature>
<keyword evidence="2" id="KW-1133">Transmembrane helix</keyword>
<feature type="region of interest" description="Disordered" evidence="1">
    <location>
        <begin position="445"/>
        <end position="762"/>
    </location>
</feature>
<keyword evidence="2" id="KW-0812">Transmembrane</keyword>
<feature type="domain" description="CSC1/OSCA1-like N-terminal transmembrane" evidence="5">
    <location>
        <begin position="1162"/>
        <end position="1311"/>
    </location>
</feature>
<dbReference type="InterPro" id="IPR032880">
    <property type="entry name" value="CSC1/OSCA1-like_N"/>
</dbReference>
<feature type="region of interest" description="Disordered" evidence="1">
    <location>
        <begin position="937"/>
        <end position="963"/>
    </location>
</feature>
<feature type="region of interest" description="Disordered" evidence="1">
    <location>
        <begin position="1400"/>
        <end position="1438"/>
    </location>
</feature>
<feature type="compositionally biased region" description="Basic and acidic residues" evidence="1">
    <location>
        <begin position="73"/>
        <end position="83"/>
    </location>
</feature>
<feature type="transmembrane region" description="Helical" evidence="2">
    <location>
        <begin position="1782"/>
        <end position="1806"/>
    </location>
</feature>
<evidence type="ECO:0000313" key="7">
    <source>
        <dbReference type="EMBL" id="KAF2007232.1"/>
    </source>
</evidence>
<feature type="transmembrane region" description="Helical" evidence="2">
    <location>
        <begin position="1537"/>
        <end position="1559"/>
    </location>
</feature>
<feature type="transmembrane region" description="Helical" evidence="2">
    <location>
        <begin position="1290"/>
        <end position="1309"/>
    </location>
</feature>
<feature type="compositionally biased region" description="Basic and acidic residues" evidence="1">
    <location>
        <begin position="582"/>
        <end position="594"/>
    </location>
</feature>
<proteinExistence type="predicted"/>
<protein>
    <submittedName>
        <fullName evidence="7">DUF221-domain-containing protein</fullName>
    </submittedName>
</protein>
<feature type="transmembrane region" description="Helical" evidence="2">
    <location>
        <begin position="1734"/>
        <end position="1761"/>
    </location>
</feature>
<evidence type="ECO:0000259" key="6">
    <source>
        <dbReference type="Pfam" id="PF14703"/>
    </source>
</evidence>
<dbReference type="Pfam" id="PF12621">
    <property type="entry name" value="PHM7_ext"/>
    <property type="match status" value="1"/>
</dbReference>
<feature type="region of interest" description="Disordered" evidence="1">
    <location>
        <begin position="848"/>
        <end position="923"/>
    </location>
</feature>
<feature type="transmembrane region" description="Helical" evidence="2">
    <location>
        <begin position="1579"/>
        <end position="1599"/>
    </location>
</feature>
<feature type="transmembrane region" description="Helical" evidence="2">
    <location>
        <begin position="1812"/>
        <end position="1829"/>
    </location>
</feature>
<evidence type="ECO:0000256" key="2">
    <source>
        <dbReference type="SAM" id="Phobius"/>
    </source>
</evidence>
<accession>A0A6A5WZU0</accession>
<organism evidence="7 8">
    <name type="scientific">Amniculicola lignicola CBS 123094</name>
    <dbReference type="NCBI Taxonomy" id="1392246"/>
    <lineage>
        <taxon>Eukaryota</taxon>
        <taxon>Fungi</taxon>
        <taxon>Dikarya</taxon>
        <taxon>Ascomycota</taxon>
        <taxon>Pezizomycotina</taxon>
        <taxon>Dothideomycetes</taxon>
        <taxon>Pleosporomycetidae</taxon>
        <taxon>Pleosporales</taxon>
        <taxon>Amniculicolaceae</taxon>
        <taxon>Amniculicola</taxon>
    </lineage>
</organism>
<feature type="compositionally biased region" description="Polar residues" evidence="1">
    <location>
        <begin position="11"/>
        <end position="32"/>
    </location>
</feature>
<dbReference type="Proteomes" id="UP000799779">
    <property type="component" value="Unassembled WGS sequence"/>
</dbReference>
<dbReference type="OrthoDB" id="1076608at2759"/>
<keyword evidence="8" id="KW-1185">Reference proteome</keyword>
<feature type="transmembrane region" description="Helical" evidence="2">
    <location>
        <begin position="1158"/>
        <end position="1184"/>
    </location>
</feature>
<dbReference type="InterPro" id="IPR003864">
    <property type="entry name" value="CSC1/OSCA1-like_7TM"/>
</dbReference>
<feature type="compositionally biased region" description="Polar residues" evidence="1">
    <location>
        <begin position="210"/>
        <end position="222"/>
    </location>
</feature>
<feature type="compositionally biased region" description="Basic residues" evidence="1">
    <location>
        <begin position="513"/>
        <end position="525"/>
    </location>
</feature>
<feature type="domain" description="CSC1/OSCA1-like 7TM region" evidence="3">
    <location>
        <begin position="1534"/>
        <end position="1804"/>
    </location>
</feature>
<dbReference type="PANTHER" id="PTHR38426">
    <property type="entry name" value="MAINTENANCE OF TELOMERE CAPPING PROTEIN 4"/>
    <property type="match status" value="1"/>
</dbReference>
<feature type="compositionally biased region" description="Basic and acidic residues" evidence="1">
    <location>
        <begin position="681"/>
        <end position="708"/>
    </location>
</feature>
<dbReference type="InterPro" id="IPR022257">
    <property type="entry name" value="PHM7_ext"/>
</dbReference>
<feature type="compositionally biased region" description="Basic and acidic residues" evidence="1">
    <location>
        <begin position="455"/>
        <end position="467"/>
    </location>
</feature>
<dbReference type="Pfam" id="PF02714">
    <property type="entry name" value="RSN1_7TM"/>
    <property type="match status" value="1"/>
</dbReference>
<feature type="domain" description="10TM putative phosphate transporter extracellular tail" evidence="4">
    <location>
        <begin position="1898"/>
        <end position="1987"/>
    </location>
</feature>
<keyword evidence="2" id="KW-0472">Membrane</keyword>